<keyword evidence="10" id="KW-0282">Flagellum</keyword>
<dbReference type="Pfam" id="PF00460">
    <property type="entry name" value="Flg_bb_rod"/>
    <property type="match status" value="1"/>
</dbReference>
<dbReference type="RefSeq" id="WP_012544900.1">
    <property type="nucleotide sequence ID" value="NC_011295.1"/>
</dbReference>
<dbReference type="InterPro" id="IPR011491">
    <property type="entry name" value="FlgE_D2"/>
</dbReference>
<dbReference type="GO" id="GO:0071978">
    <property type="term" value="P:bacterial-type flagellum-dependent swarming motility"/>
    <property type="evidence" value="ECO:0007669"/>
    <property type="project" value="TreeGrafter"/>
</dbReference>
<evidence type="ECO:0000256" key="2">
    <source>
        <dbReference type="ARBA" id="ARBA00009677"/>
    </source>
</evidence>
<dbReference type="SUPFAM" id="SSF117143">
    <property type="entry name" value="Flagellar hook protein flgE"/>
    <property type="match status" value="2"/>
</dbReference>
<dbReference type="GO" id="GO:0009425">
    <property type="term" value="C:bacterial-type flagellum basal body"/>
    <property type="evidence" value="ECO:0007669"/>
    <property type="project" value="UniProtKB-SubCell"/>
</dbReference>
<keyword evidence="10" id="KW-0966">Cell projection</keyword>
<dbReference type="STRING" id="309798.COPRO5265_0324"/>
<dbReference type="Pfam" id="PF22692">
    <property type="entry name" value="LlgE_F_G_D1"/>
    <property type="match status" value="1"/>
</dbReference>
<dbReference type="NCBIfam" id="TIGR03506">
    <property type="entry name" value="FlgEFG_subfam"/>
    <property type="match status" value="1"/>
</dbReference>
<keyword evidence="11" id="KW-1185">Reference proteome</keyword>
<dbReference type="Proteomes" id="UP000001732">
    <property type="component" value="Chromosome"/>
</dbReference>
<dbReference type="PANTHER" id="PTHR30435">
    <property type="entry name" value="FLAGELLAR PROTEIN"/>
    <property type="match status" value="1"/>
</dbReference>
<evidence type="ECO:0000259" key="9">
    <source>
        <dbReference type="Pfam" id="PF22692"/>
    </source>
</evidence>
<dbReference type="InterPro" id="IPR010930">
    <property type="entry name" value="Flg_bb/hook_C_dom"/>
</dbReference>
<dbReference type="PROSITE" id="PS00588">
    <property type="entry name" value="FLAGELLA_BB_ROD"/>
    <property type="match status" value="1"/>
</dbReference>
<evidence type="ECO:0000259" key="7">
    <source>
        <dbReference type="Pfam" id="PF06429"/>
    </source>
</evidence>
<keyword evidence="4 5" id="KW-0975">Bacterial flagellum</keyword>
<sequence>MLRSFFNGISGLKVHQIRIDVISNNIANVNTTAYKAARATFSDVVALTLKGARAPYGGRGGTNPSQVGLGVGLATIDNIMTQGPTNNTNRASDLAIQGDGFFVVSDGQRNWFTRDGAFDIDLTGRLIQLSTGLKVQGWSMIPTQKIRFGGTVGTASTSFGFRVYDNEGNEHVFTALVQPTPSGSTAAIHIYEGTDTASPNLVLTQTLGFANGVVQAGQTGVLNWNNMSINLDFTSLGMSNATVSALVADPVVEPDTNKVGDIVIPRSLTIPPTPTTNVQFQGNLNANAPEGANVTFTVSNVIDSLGVTHSMLINAVKSASPNTWDVTVSMESASPVQYVVTFDSDGRISDVKKDGQSYGTTPTIDFDPGNGAQTRQITLNFSAITQYAADSRVVGLVDGNVNGKLLSWFVTDEGKVMGEFDNGQIRELAQIALANFQNPAGLSREGNNLWQNTANSGFRGYVEAGDLGSLIIRGALESSNVDLAEEFTNLIITQRGFQASTRVITTSDEVTQDIIGLKR</sequence>
<dbReference type="PANTHER" id="PTHR30435:SF1">
    <property type="entry name" value="FLAGELLAR HOOK PROTEIN FLGE"/>
    <property type="match status" value="1"/>
</dbReference>
<dbReference type="OrthoDB" id="9804559at2"/>
<dbReference type="InterPro" id="IPR019776">
    <property type="entry name" value="Flagellar_basal_body_rod_CS"/>
</dbReference>
<dbReference type="AlphaFoldDB" id="B5Y7E4"/>
<dbReference type="InterPro" id="IPR037058">
    <property type="entry name" value="Falgellar_hook_FlgE_sf"/>
</dbReference>
<keyword evidence="10" id="KW-0969">Cilium</keyword>
<dbReference type="Pfam" id="PF06429">
    <property type="entry name" value="Flg_bbr_C"/>
    <property type="match status" value="1"/>
</dbReference>
<evidence type="ECO:0000313" key="11">
    <source>
        <dbReference type="Proteomes" id="UP000001732"/>
    </source>
</evidence>
<comment type="function">
    <text evidence="5">A flexible structure which links the flagellar filament to the drive apparatus in the basal body.</text>
</comment>
<dbReference type="KEGG" id="cpo:COPRO5265_0324"/>
<organism evidence="10 11">
    <name type="scientific">Coprothermobacter proteolyticus (strain ATCC 35245 / DSM 5265 / OCM 4 / BT)</name>
    <dbReference type="NCBI Taxonomy" id="309798"/>
    <lineage>
        <taxon>Bacteria</taxon>
        <taxon>Pseudomonadati</taxon>
        <taxon>Coprothermobacterota</taxon>
        <taxon>Coprothermobacteria</taxon>
        <taxon>Coprothermobacterales</taxon>
        <taxon>Coprothermobacteraceae</taxon>
        <taxon>Coprothermobacter</taxon>
    </lineage>
</organism>
<feature type="domain" description="Flagellar hook protein FlgE/F/G-like D1" evidence="9">
    <location>
        <begin position="95"/>
        <end position="144"/>
    </location>
</feature>
<evidence type="ECO:0000259" key="8">
    <source>
        <dbReference type="Pfam" id="PF07559"/>
    </source>
</evidence>
<comment type="subcellular location">
    <subcellularLocation>
        <location evidence="1 5">Bacterial flagellum basal body</location>
    </subcellularLocation>
</comment>
<dbReference type="Pfam" id="PF07559">
    <property type="entry name" value="FlgE_D2"/>
    <property type="match status" value="1"/>
</dbReference>
<feature type="domain" description="Flagellar hook protein FlgE D2" evidence="8">
    <location>
        <begin position="298"/>
        <end position="393"/>
    </location>
</feature>
<reference evidence="11" key="1">
    <citation type="submission" date="2008-08" db="EMBL/GenBank/DDBJ databases">
        <title>The complete genome sequence of Coprothermobacter proteolyticus strain ATCC 5245 / DSM 5265 / BT.</title>
        <authorList>
            <person name="Dodson R.J."/>
            <person name="Durkin A.S."/>
            <person name="Wu M."/>
            <person name="Eisen J."/>
            <person name="Sutton G."/>
        </authorList>
    </citation>
    <scope>NUCLEOTIDE SEQUENCE [LARGE SCALE GENOMIC DNA]</scope>
    <source>
        <strain evidence="11">ATCC 35245 / DSM 5265 / OCM 4 / BT</strain>
    </source>
</reference>
<evidence type="ECO:0000256" key="5">
    <source>
        <dbReference type="RuleBase" id="RU362116"/>
    </source>
</evidence>
<dbReference type="InterPro" id="IPR037925">
    <property type="entry name" value="FlgE/F/G-like"/>
</dbReference>
<evidence type="ECO:0000259" key="6">
    <source>
        <dbReference type="Pfam" id="PF00460"/>
    </source>
</evidence>
<evidence type="ECO:0000313" key="10">
    <source>
        <dbReference type="EMBL" id="ACI18250.1"/>
    </source>
</evidence>
<dbReference type="InterPro" id="IPR053967">
    <property type="entry name" value="LlgE_F_G-like_D1"/>
</dbReference>
<dbReference type="Gene3D" id="2.60.98.20">
    <property type="entry name" value="Flagellar hook protein FlgE"/>
    <property type="match status" value="1"/>
</dbReference>
<name>B5Y7E4_COPPD</name>
<dbReference type="GO" id="GO:0009424">
    <property type="term" value="C:bacterial-type flagellum hook"/>
    <property type="evidence" value="ECO:0007669"/>
    <property type="project" value="TreeGrafter"/>
</dbReference>
<feature type="domain" description="Flagellar basal-body/hook protein C-terminal" evidence="7">
    <location>
        <begin position="473"/>
        <end position="516"/>
    </location>
</feature>
<dbReference type="InterPro" id="IPR001444">
    <property type="entry name" value="Flag_bb_rod_N"/>
</dbReference>
<protein>
    <recommendedName>
        <fullName evidence="3 5">Flagellar hook protein FlgE</fullName>
    </recommendedName>
</protein>
<evidence type="ECO:0000256" key="3">
    <source>
        <dbReference type="ARBA" id="ARBA00019015"/>
    </source>
</evidence>
<reference evidence="10 11" key="2">
    <citation type="journal article" date="2014" name="Genome Announc.">
        <title>Complete Genome Sequence of Coprothermobacter proteolyticus DSM 5265.</title>
        <authorList>
            <person name="Alexiev A."/>
            <person name="Coil D.A."/>
            <person name="Badger J.H."/>
            <person name="Enticknap J."/>
            <person name="Ward N."/>
            <person name="Robb F.T."/>
            <person name="Eisen J.A."/>
        </authorList>
    </citation>
    <scope>NUCLEOTIDE SEQUENCE [LARGE SCALE GENOMIC DNA]</scope>
    <source>
        <strain evidence="11">ATCC 35245 / DSM 5265 / OCM 4 / BT</strain>
    </source>
</reference>
<evidence type="ECO:0000256" key="1">
    <source>
        <dbReference type="ARBA" id="ARBA00004117"/>
    </source>
</evidence>
<accession>B5Y7E4</accession>
<comment type="similarity">
    <text evidence="2 5">Belongs to the flagella basal body rod proteins family.</text>
</comment>
<feature type="domain" description="Flagellar basal body rod protein N-terminal" evidence="6">
    <location>
        <begin position="8"/>
        <end position="35"/>
    </location>
</feature>
<proteinExistence type="inferred from homology"/>
<dbReference type="eggNOG" id="COG1749">
    <property type="taxonomic scope" value="Bacteria"/>
</dbReference>
<dbReference type="InterPro" id="IPR020013">
    <property type="entry name" value="Flagellar_FlgE/F/G"/>
</dbReference>
<dbReference type="EMBL" id="CP001145">
    <property type="protein sequence ID" value="ACI18250.1"/>
    <property type="molecule type" value="Genomic_DNA"/>
</dbReference>
<gene>
    <name evidence="10" type="ordered locus">COPRO5265_0324</name>
</gene>
<evidence type="ECO:0000256" key="4">
    <source>
        <dbReference type="ARBA" id="ARBA00023143"/>
    </source>
</evidence>
<dbReference type="HOGENOM" id="CLU_013687_2_4_9"/>
<dbReference type="GO" id="GO:0005829">
    <property type="term" value="C:cytosol"/>
    <property type="evidence" value="ECO:0007669"/>
    <property type="project" value="TreeGrafter"/>
</dbReference>